<name>A0ABT4APG5_9BACT</name>
<dbReference type="Proteomes" id="UP001207654">
    <property type="component" value="Unassembled WGS sequence"/>
</dbReference>
<keyword evidence="1" id="KW-0732">Signal</keyword>
<evidence type="ECO:0000313" key="3">
    <source>
        <dbReference type="Proteomes" id="UP001207654"/>
    </source>
</evidence>
<sequence>MRHVSLPVVLLALASSGCGADPEPCIDGCPDISGVYSVKSATPMGQCPFSPYLLAPTVQLQQTDEGRRALFHVIDPTTQLEVPLAGDVYAPGPKDGSEVLGSFRIDSFVVRSTNQSDERSRLLNLSASGAVSLHEGRRVLTATLSTTDITAESNSDRGCSITLSITGEGD</sequence>
<keyword evidence="3" id="KW-1185">Reference proteome</keyword>
<protein>
    <recommendedName>
        <fullName evidence="4">Lipoprotein</fullName>
    </recommendedName>
</protein>
<comment type="caution">
    <text evidence="2">The sequence shown here is derived from an EMBL/GenBank/DDBJ whole genome shotgun (WGS) entry which is preliminary data.</text>
</comment>
<accession>A0ABT4APG5</accession>
<gene>
    <name evidence="2" type="ORF">OV287_55065</name>
</gene>
<dbReference type="PROSITE" id="PS51257">
    <property type="entry name" value="PROKAR_LIPOPROTEIN"/>
    <property type="match status" value="1"/>
</dbReference>
<organism evidence="2 3">
    <name type="scientific">Archangium lansingense</name>
    <dbReference type="NCBI Taxonomy" id="2995310"/>
    <lineage>
        <taxon>Bacteria</taxon>
        <taxon>Pseudomonadati</taxon>
        <taxon>Myxococcota</taxon>
        <taxon>Myxococcia</taxon>
        <taxon>Myxococcales</taxon>
        <taxon>Cystobacterineae</taxon>
        <taxon>Archangiaceae</taxon>
        <taxon>Archangium</taxon>
    </lineage>
</organism>
<reference evidence="2 3" key="1">
    <citation type="submission" date="2022-11" db="EMBL/GenBank/DDBJ databases">
        <title>Minimal conservation of predation-associated metabolite biosynthetic gene clusters underscores biosynthetic potential of Myxococcota including descriptions for ten novel species: Archangium lansinium sp. nov., Myxococcus landrumus sp. nov., Nannocystis bai.</title>
        <authorList>
            <person name="Ahearne A."/>
            <person name="Stevens C."/>
            <person name="Phillips K."/>
        </authorList>
    </citation>
    <scope>NUCLEOTIDE SEQUENCE [LARGE SCALE GENOMIC DNA]</scope>
    <source>
        <strain evidence="2 3">MIWBW</strain>
    </source>
</reference>
<dbReference type="EMBL" id="JAPNKA010000001">
    <property type="protein sequence ID" value="MCY1083595.1"/>
    <property type="molecule type" value="Genomic_DNA"/>
</dbReference>
<evidence type="ECO:0008006" key="4">
    <source>
        <dbReference type="Google" id="ProtNLM"/>
    </source>
</evidence>
<feature type="signal peptide" evidence="1">
    <location>
        <begin position="1"/>
        <end position="20"/>
    </location>
</feature>
<feature type="chain" id="PRO_5047530388" description="Lipoprotein" evidence="1">
    <location>
        <begin position="21"/>
        <end position="170"/>
    </location>
</feature>
<proteinExistence type="predicted"/>
<evidence type="ECO:0000313" key="2">
    <source>
        <dbReference type="EMBL" id="MCY1083595.1"/>
    </source>
</evidence>
<evidence type="ECO:0000256" key="1">
    <source>
        <dbReference type="SAM" id="SignalP"/>
    </source>
</evidence>
<dbReference type="RefSeq" id="WP_267542119.1">
    <property type="nucleotide sequence ID" value="NZ_JAPNKA010000001.1"/>
</dbReference>